<comment type="caution">
    <text evidence="10">The sequence shown here is derived from an EMBL/GenBank/DDBJ whole genome shotgun (WGS) entry which is preliminary data.</text>
</comment>
<feature type="transmembrane region" description="Helical" evidence="8">
    <location>
        <begin position="357"/>
        <end position="377"/>
    </location>
</feature>
<dbReference type="Proteomes" id="UP001501523">
    <property type="component" value="Unassembled WGS sequence"/>
</dbReference>
<dbReference type="NCBIfam" id="NF037955">
    <property type="entry name" value="mfs"/>
    <property type="match status" value="1"/>
</dbReference>
<evidence type="ECO:0000259" key="9">
    <source>
        <dbReference type="PROSITE" id="PS50850"/>
    </source>
</evidence>
<evidence type="ECO:0000256" key="4">
    <source>
        <dbReference type="ARBA" id="ARBA00022519"/>
    </source>
</evidence>
<evidence type="ECO:0000256" key="7">
    <source>
        <dbReference type="ARBA" id="ARBA00023136"/>
    </source>
</evidence>
<dbReference type="EMBL" id="BAAAEU010000024">
    <property type="protein sequence ID" value="GAA0719693.1"/>
    <property type="molecule type" value="Genomic_DNA"/>
</dbReference>
<dbReference type="Pfam" id="PF12832">
    <property type="entry name" value="MFS_1_like"/>
    <property type="match status" value="1"/>
</dbReference>
<feature type="transmembrane region" description="Helical" evidence="8">
    <location>
        <begin position="266"/>
        <end position="285"/>
    </location>
</feature>
<feature type="transmembrane region" description="Helical" evidence="8">
    <location>
        <begin position="72"/>
        <end position="89"/>
    </location>
</feature>
<dbReference type="InterPro" id="IPR024989">
    <property type="entry name" value="MFS_assoc_dom"/>
</dbReference>
<evidence type="ECO:0000313" key="10">
    <source>
        <dbReference type="EMBL" id="GAA0719693.1"/>
    </source>
</evidence>
<organism evidence="10 11">
    <name type="scientific">Dokdonella soli</name>
    <dbReference type="NCBI Taxonomy" id="529810"/>
    <lineage>
        <taxon>Bacteria</taxon>
        <taxon>Pseudomonadati</taxon>
        <taxon>Pseudomonadota</taxon>
        <taxon>Gammaproteobacteria</taxon>
        <taxon>Lysobacterales</taxon>
        <taxon>Rhodanobacteraceae</taxon>
        <taxon>Dokdonella</taxon>
    </lineage>
</organism>
<accession>A0ABN1IRP0</accession>
<dbReference type="InterPro" id="IPR020846">
    <property type="entry name" value="MFS_dom"/>
</dbReference>
<feature type="transmembrane region" description="Helical" evidence="8">
    <location>
        <begin position="95"/>
        <end position="111"/>
    </location>
</feature>
<dbReference type="PANTHER" id="PTHR23522">
    <property type="entry name" value="BLL5896 PROTEIN"/>
    <property type="match status" value="1"/>
</dbReference>
<dbReference type="SUPFAM" id="SSF103473">
    <property type="entry name" value="MFS general substrate transporter"/>
    <property type="match status" value="1"/>
</dbReference>
<evidence type="ECO:0000256" key="5">
    <source>
        <dbReference type="ARBA" id="ARBA00022692"/>
    </source>
</evidence>
<evidence type="ECO:0000313" key="11">
    <source>
        <dbReference type="Proteomes" id="UP001501523"/>
    </source>
</evidence>
<feature type="transmembrane region" description="Helical" evidence="8">
    <location>
        <begin position="297"/>
        <end position="318"/>
    </location>
</feature>
<sequence length="399" mass="44231">MRPIPATRLSGFYFAYYAALGAFTPYWSLFLKARGQDVAAISVLMSLWYATRIVAPSSWSWLAERSPRPVRWLRIGCAITFASFALFLLPIDFAGLFVAMCVFCFAYNAVMPQFEAITLSHLTGRSELYGRVRVWGSIGFITVVAVFGLAFDHVPVTSLPLLMLPLYAGLLASSFCNDYGADIPDASPARTGFREHLLRREVIIFFVVALLTQISFGPYYTFFSLYLEQHAYRPSALGAYWTIGVAAEILMFFLSARVFMRWEPTYVLVVALVSASLRWWVTALLPDNILLMALAQVTHALNFAAFFAACMQLLVRFFPGRLNGHGQGLYYGFSSGVGGVLGALLAGRLWAIDGGRTAFLVAGVIAALATILALLMLRPRRRPTSVGHCTDEDRREKLS</sequence>
<reference evidence="10 11" key="1">
    <citation type="journal article" date="2019" name="Int. J. Syst. Evol. Microbiol.">
        <title>The Global Catalogue of Microorganisms (GCM) 10K type strain sequencing project: providing services to taxonomists for standard genome sequencing and annotation.</title>
        <authorList>
            <consortium name="The Broad Institute Genomics Platform"/>
            <consortium name="The Broad Institute Genome Sequencing Center for Infectious Disease"/>
            <person name="Wu L."/>
            <person name="Ma J."/>
        </authorList>
    </citation>
    <scope>NUCLEOTIDE SEQUENCE [LARGE SCALE GENOMIC DNA]</scope>
    <source>
        <strain evidence="10 11">JCM 15421</strain>
    </source>
</reference>
<feature type="transmembrane region" description="Helical" evidence="8">
    <location>
        <begin position="12"/>
        <end position="29"/>
    </location>
</feature>
<dbReference type="PANTHER" id="PTHR23522:SF10">
    <property type="entry name" value="3-PHENYLPROPIONIC ACID TRANSPORTER-RELATED"/>
    <property type="match status" value="1"/>
</dbReference>
<protein>
    <submittedName>
        <fullName evidence="10">MFS transporter</fullName>
    </submittedName>
</protein>
<proteinExistence type="predicted"/>
<keyword evidence="11" id="KW-1185">Reference proteome</keyword>
<feature type="transmembrane region" description="Helical" evidence="8">
    <location>
        <begin position="239"/>
        <end position="259"/>
    </location>
</feature>
<feature type="domain" description="Major facilitator superfamily (MFS) profile" evidence="9">
    <location>
        <begin position="201"/>
        <end position="399"/>
    </location>
</feature>
<comment type="subcellular location">
    <subcellularLocation>
        <location evidence="1">Cell inner membrane</location>
        <topology evidence="1">Multi-pass membrane protein</topology>
    </subcellularLocation>
</comment>
<evidence type="ECO:0000256" key="3">
    <source>
        <dbReference type="ARBA" id="ARBA00022475"/>
    </source>
</evidence>
<gene>
    <name evidence="10" type="ORF">GCM10009105_28410</name>
</gene>
<feature type="transmembrane region" description="Helical" evidence="8">
    <location>
        <begin position="330"/>
        <end position="351"/>
    </location>
</feature>
<name>A0ABN1IRP0_9GAMM</name>
<dbReference type="Gene3D" id="1.20.1250.20">
    <property type="entry name" value="MFS general substrate transporter like domains"/>
    <property type="match status" value="2"/>
</dbReference>
<evidence type="ECO:0000256" key="2">
    <source>
        <dbReference type="ARBA" id="ARBA00022448"/>
    </source>
</evidence>
<dbReference type="RefSeq" id="WP_343792286.1">
    <property type="nucleotide sequence ID" value="NZ_BAAAEU010000024.1"/>
</dbReference>
<dbReference type="PROSITE" id="PS50850">
    <property type="entry name" value="MFS"/>
    <property type="match status" value="1"/>
</dbReference>
<feature type="transmembrane region" description="Helical" evidence="8">
    <location>
        <begin position="202"/>
        <end position="227"/>
    </location>
</feature>
<keyword evidence="6 8" id="KW-1133">Transmembrane helix</keyword>
<keyword evidence="2" id="KW-0813">Transport</keyword>
<keyword evidence="3" id="KW-1003">Cell membrane</keyword>
<evidence type="ECO:0000256" key="1">
    <source>
        <dbReference type="ARBA" id="ARBA00004429"/>
    </source>
</evidence>
<dbReference type="InterPro" id="IPR036259">
    <property type="entry name" value="MFS_trans_sf"/>
</dbReference>
<dbReference type="InterPro" id="IPR026032">
    <property type="entry name" value="HcaT-like"/>
</dbReference>
<keyword evidence="5 8" id="KW-0812">Transmembrane</keyword>
<dbReference type="PIRSF" id="PIRSF004925">
    <property type="entry name" value="HcaT"/>
    <property type="match status" value="1"/>
</dbReference>
<keyword evidence="7 8" id="KW-0472">Membrane</keyword>
<keyword evidence="4" id="KW-0997">Cell inner membrane</keyword>
<feature type="transmembrane region" description="Helical" evidence="8">
    <location>
        <begin position="132"/>
        <end position="151"/>
    </location>
</feature>
<evidence type="ECO:0000256" key="6">
    <source>
        <dbReference type="ARBA" id="ARBA00022989"/>
    </source>
</evidence>
<evidence type="ECO:0000256" key="8">
    <source>
        <dbReference type="SAM" id="Phobius"/>
    </source>
</evidence>
<feature type="transmembrane region" description="Helical" evidence="8">
    <location>
        <begin position="163"/>
        <end position="181"/>
    </location>
</feature>